<evidence type="ECO:0000256" key="8">
    <source>
        <dbReference type="PIRNR" id="PIRNR017228"/>
    </source>
</evidence>
<dbReference type="GeneID" id="80873586"/>
<evidence type="ECO:0000256" key="4">
    <source>
        <dbReference type="ARBA" id="ARBA00022989"/>
    </source>
</evidence>
<evidence type="ECO:0000313" key="12">
    <source>
        <dbReference type="Proteomes" id="UP001212411"/>
    </source>
</evidence>
<evidence type="ECO:0000256" key="5">
    <source>
        <dbReference type="ARBA" id="ARBA00023002"/>
    </source>
</evidence>
<dbReference type="AlphaFoldDB" id="A0AAF0AUF9"/>
<keyword evidence="3 9" id="KW-0812">Transmembrane</keyword>
<comment type="catalytic activity">
    <reaction evidence="8">
        <text>an N-acylsphinganine + 2 Fe(II)-[cytochrome b5] + O2 + 2 H(+) = an N-acylsphing-4-enine + 2 Fe(III)-[cytochrome b5] + 2 H2O</text>
        <dbReference type="Rhea" id="RHEA:46544"/>
        <dbReference type="Rhea" id="RHEA-COMP:10438"/>
        <dbReference type="Rhea" id="RHEA-COMP:10439"/>
        <dbReference type="ChEBI" id="CHEBI:15377"/>
        <dbReference type="ChEBI" id="CHEBI:15378"/>
        <dbReference type="ChEBI" id="CHEBI:15379"/>
        <dbReference type="ChEBI" id="CHEBI:29033"/>
        <dbReference type="ChEBI" id="CHEBI:29034"/>
        <dbReference type="ChEBI" id="CHEBI:31488"/>
        <dbReference type="ChEBI" id="CHEBI:52639"/>
        <dbReference type="EC" id="1.14.19.17"/>
    </reaction>
</comment>
<reference evidence="11 12" key="1">
    <citation type="journal article" date="2023" name="G3 (Bethesda)">
        <title>A high-quality reference genome for the fission yeast Schizosaccharomyces osmophilus.</title>
        <authorList>
            <person name="Jia G.S."/>
            <person name="Zhang W.C."/>
            <person name="Liang Y."/>
            <person name="Liu X.H."/>
            <person name="Rhind N."/>
            <person name="Pidoux A."/>
            <person name="Brysch-Herzberg M."/>
            <person name="Du L.L."/>
        </authorList>
    </citation>
    <scope>NUCLEOTIDE SEQUENCE [LARGE SCALE GENOMIC DNA]</scope>
    <source>
        <strain evidence="11 12">CBS 15793</strain>
    </source>
</reference>
<comment type="pathway">
    <text evidence="8">Lipid metabolism; sphingolipid metabolism.</text>
</comment>
<dbReference type="Proteomes" id="UP001212411">
    <property type="component" value="Chromosome 1"/>
</dbReference>
<dbReference type="EMBL" id="CP115611">
    <property type="protein sequence ID" value="WBW70804.1"/>
    <property type="molecule type" value="Genomic_DNA"/>
</dbReference>
<keyword evidence="7 8" id="KW-0472">Membrane</keyword>
<dbReference type="CDD" id="cd03508">
    <property type="entry name" value="Delta4-sphingolipid-FADS-like"/>
    <property type="match status" value="1"/>
</dbReference>
<keyword evidence="6 8" id="KW-0443">Lipid metabolism</keyword>
<feature type="transmembrane region" description="Helical" evidence="9">
    <location>
        <begin position="173"/>
        <end position="195"/>
    </location>
</feature>
<evidence type="ECO:0000256" key="3">
    <source>
        <dbReference type="ARBA" id="ARBA00022692"/>
    </source>
</evidence>
<keyword evidence="4 9" id="KW-1133">Transmembrane helix</keyword>
<keyword evidence="5 8" id="KW-0560">Oxidoreductase</keyword>
<gene>
    <name evidence="11" type="primary">dsd1</name>
    <name evidence="11" type="ORF">SOMG_00099</name>
</gene>
<dbReference type="InterPro" id="IPR005804">
    <property type="entry name" value="FA_desaturase_dom"/>
</dbReference>
<evidence type="ECO:0000259" key="10">
    <source>
        <dbReference type="SMART" id="SM01269"/>
    </source>
</evidence>
<feature type="transmembrane region" description="Helical" evidence="9">
    <location>
        <begin position="126"/>
        <end position="145"/>
    </location>
</feature>
<keyword evidence="12" id="KW-1185">Reference proteome</keyword>
<comment type="subcellular location">
    <subcellularLocation>
        <location evidence="1">Membrane</location>
        <topology evidence="1">Multi-pass membrane protein</topology>
    </subcellularLocation>
</comment>
<sequence>MTQKCTNVTNDSVPSNKPNEEAVIDHVSKAHDFYWTYTEEPHKSRRAAILKAHPEVASLNGYEPKTKWVVLFVVFLQLTCAILLSNTNPWNWKFLLTGYFIGAFCNQNIFLAIHELSHNLGFKRAVHNRLFSFIANLPVGAPYSASFRPYHMEHHRYQGVDGFDTDLPTSLELILFDNVLGKAFFCTFQLFFYAFRPMFVRQLPLTSLHFWNVVVQFVFDFLVFKYLGWRSMAYFFLSSFMAGSLHPTAGHFLSEHYNVARTRLIQEGPGKDAPLETFSYYGPLNILVYNAGYHIEHHDFPYVAWTRIAKVRELAPEFYSNIPECKSWSGIIYQFITDSNVGMWCRVKRKQKTDLSN</sequence>
<dbReference type="InterPro" id="IPR011388">
    <property type="entry name" value="DES1/DES2"/>
</dbReference>
<keyword evidence="8" id="KW-0746">Sphingolipid metabolism</keyword>
<comment type="function">
    <text evidence="8">Delta(4)-fatty-acid desaturase which introduces a double bond at the 4-position in the long-chain base (LCB) of ceramides.</text>
</comment>
<accession>A0AAF0AUF9</accession>
<feature type="transmembrane region" description="Helical" evidence="9">
    <location>
        <begin position="92"/>
        <end position="114"/>
    </location>
</feature>
<dbReference type="Pfam" id="PF08557">
    <property type="entry name" value="Lipid_DES"/>
    <property type="match status" value="1"/>
</dbReference>
<dbReference type="SMART" id="SM01269">
    <property type="entry name" value="Lipid_DES"/>
    <property type="match status" value="1"/>
</dbReference>
<dbReference type="Pfam" id="PF00487">
    <property type="entry name" value="FA_desaturase"/>
    <property type="match status" value="1"/>
</dbReference>
<feature type="domain" description="Sphingolipid delta4-desaturase N-terminal" evidence="10">
    <location>
        <begin position="28"/>
        <end position="66"/>
    </location>
</feature>
<protein>
    <recommendedName>
        <fullName evidence="8">Sphingolipid delta(4)-desaturase</fullName>
        <ecNumber evidence="8">1.14.19.17</ecNumber>
    </recommendedName>
</protein>
<evidence type="ECO:0000256" key="9">
    <source>
        <dbReference type="SAM" id="Phobius"/>
    </source>
</evidence>
<dbReference type="InterPro" id="IPR013866">
    <property type="entry name" value="Sphingolipid_d4-desaturase_N"/>
</dbReference>
<comment type="similarity">
    <text evidence="2 8">Belongs to the fatty acid desaturase type 1 family. DEGS subfamily.</text>
</comment>
<proteinExistence type="inferred from homology"/>
<dbReference type="PIRSF" id="PIRSF017228">
    <property type="entry name" value="Sphnglp_dlt4_des"/>
    <property type="match status" value="1"/>
</dbReference>
<dbReference type="GO" id="GO:0042284">
    <property type="term" value="F:sphingolipid delta-4 desaturase activity"/>
    <property type="evidence" value="ECO:0007669"/>
    <property type="project" value="UniProtKB-UniRule"/>
</dbReference>
<dbReference type="RefSeq" id="XP_056035047.1">
    <property type="nucleotide sequence ID" value="XM_056178897.1"/>
</dbReference>
<dbReference type="PANTHER" id="PTHR12879:SF8">
    <property type="entry name" value="SPHINGOLIPID DELTA(4)-DESATURASE DES1"/>
    <property type="match status" value="1"/>
</dbReference>
<evidence type="ECO:0000313" key="11">
    <source>
        <dbReference type="EMBL" id="WBW70804.1"/>
    </source>
</evidence>
<feature type="transmembrane region" description="Helical" evidence="9">
    <location>
        <begin position="68"/>
        <end position="86"/>
    </location>
</feature>
<dbReference type="GO" id="GO:0046513">
    <property type="term" value="P:ceramide biosynthetic process"/>
    <property type="evidence" value="ECO:0007669"/>
    <property type="project" value="TreeGrafter"/>
</dbReference>
<feature type="transmembrane region" description="Helical" evidence="9">
    <location>
        <begin position="207"/>
        <end position="227"/>
    </location>
</feature>
<evidence type="ECO:0000256" key="7">
    <source>
        <dbReference type="ARBA" id="ARBA00023136"/>
    </source>
</evidence>
<dbReference type="GO" id="GO:0016020">
    <property type="term" value="C:membrane"/>
    <property type="evidence" value="ECO:0007669"/>
    <property type="project" value="UniProtKB-SubCell"/>
</dbReference>
<evidence type="ECO:0000256" key="2">
    <source>
        <dbReference type="ARBA" id="ARBA00006146"/>
    </source>
</evidence>
<name>A0AAF0AUF9_9SCHI</name>
<evidence type="ECO:0000256" key="6">
    <source>
        <dbReference type="ARBA" id="ARBA00023098"/>
    </source>
</evidence>
<evidence type="ECO:0000256" key="1">
    <source>
        <dbReference type="ARBA" id="ARBA00004141"/>
    </source>
</evidence>
<dbReference type="KEGG" id="som:SOMG_00099"/>
<dbReference type="PANTHER" id="PTHR12879">
    <property type="entry name" value="SPHINGOLIPID DELTA 4 DESATURASE/C-4 HYDROXYLASE PROTEIN DES2"/>
    <property type="match status" value="1"/>
</dbReference>
<dbReference type="EC" id="1.14.19.17" evidence="8"/>
<organism evidence="11 12">
    <name type="scientific">Schizosaccharomyces osmophilus</name>
    <dbReference type="NCBI Taxonomy" id="2545709"/>
    <lineage>
        <taxon>Eukaryota</taxon>
        <taxon>Fungi</taxon>
        <taxon>Dikarya</taxon>
        <taxon>Ascomycota</taxon>
        <taxon>Taphrinomycotina</taxon>
        <taxon>Schizosaccharomycetes</taxon>
        <taxon>Schizosaccharomycetales</taxon>
        <taxon>Schizosaccharomycetaceae</taxon>
        <taxon>Schizosaccharomyces</taxon>
    </lineage>
</organism>